<geneLocation type="plasmid" evidence="1">
    <name>unnamed3</name>
</geneLocation>
<gene>
    <name evidence="1" type="ORF">E0W60_34465</name>
</gene>
<dbReference type="Proteomes" id="UP000295294">
    <property type="component" value="Plasmid unnamed3"/>
</dbReference>
<dbReference type="Gene3D" id="3.40.50.1110">
    <property type="entry name" value="SGNH hydrolase"/>
    <property type="match status" value="1"/>
</dbReference>
<name>A0A4V1BZQ7_9BURK</name>
<evidence type="ECO:0008006" key="3">
    <source>
        <dbReference type="Google" id="ProtNLM"/>
    </source>
</evidence>
<evidence type="ECO:0000313" key="2">
    <source>
        <dbReference type="Proteomes" id="UP000295294"/>
    </source>
</evidence>
<keyword evidence="1" id="KW-0614">Plasmid</keyword>
<organism evidence="1 2">
    <name type="scientific">Cupriavidus oxalaticus</name>
    <dbReference type="NCBI Taxonomy" id="96344"/>
    <lineage>
        <taxon>Bacteria</taxon>
        <taxon>Pseudomonadati</taxon>
        <taxon>Pseudomonadota</taxon>
        <taxon>Betaproteobacteria</taxon>
        <taxon>Burkholderiales</taxon>
        <taxon>Burkholderiaceae</taxon>
        <taxon>Cupriavidus</taxon>
    </lineage>
</organism>
<dbReference type="KEGG" id="cox:E0W60_34465"/>
<proteinExistence type="predicted"/>
<dbReference type="InterPro" id="IPR036514">
    <property type="entry name" value="SGNH_hydro_sf"/>
</dbReference>
<dbReference type="EMBL" id="CP038638">
    <property type="protein sequence ID" value="QBY56162.1"/>
    <property type="molecule type" value="Genomic_DNA"/>
</dbReference>
<evidence type="ECO:0000313" key="1">
    <source>
        <dbReference type="EMBL" id="QBY56162.1"/>
    </source>
</evidence>
<sequence length="727" mass="77263">MTGGELFLGVQDGESVKIEGRMLGDIPALASRVSEAGMHADVAEAARDAALIQSGVYPDEPTGRAAVADGQAFKVQGDGAAVAAYEYRRMNASSSTLIATYPAKGYIDGLGMEVSSDYRQTSGDDFGQLVQSVLDEGGNLSHGVNADGDLIAPRMRGLSVALRELLHEAGAVDTYDHQFAIVDEGDNVALGVVDGKLRGFFDALKATTSTVEGDSYNYSLAIVDESDNVLFGVLHSGSVVGAFNLGSLADTQADLLARADQKNKAFTAAVMSRDVQTVQRPTCKYNVKFVYGQSLGQGDETWPALSRANRYGNLMLGGNVMGSVDGAVYTPFGSATLQPLAAQTVNGATQYDAAGEAALAPGNGSRGEPVNHGWVNGAKFLLNQRFLMDNDPSRLFVSVNIAKSGVTIGQLAKGHTEGPTEYYGKYTTALSLLATARGSDAWCVDGIAFMQGEYDYSTAQGSLNSTYAAYKAKLTQLCADMQADAKTATGQVLPPAFLTYQTGAAYTRDVDGDGVEGLHVGMAQLDFAIASKAAWMVGPVYPYTDKGGHLDSNGSRWFGHQIAKVWNRVAVEGKGWQPVRPVKLWKGDARTIFIGYHVPHPPLAFDSPYVVSAAADYAAKGFRVKDTTGGVAITNVEIVADTIIKITLGRDLTGADADIKVWYAGQTSHNGNGNVRDSDPSVAIDNYVYEPERGMYAAANIPALVDQPYPLHNWSVAFYYSLTYSEI</sequence>
<dbReference type="RefSeq" id="WP_135707327.1">
    <property type="nucleotide sequence ID" value="NZ_CP038638.1"/>
</dbReference>
<dbReference type="GO" id="GO:0016788">
    <property type="term" value="F:hydrolase activity, acting on ester bonds"/>
    <property type="evidence" value="ECO:0007669"/>
    <property type="project" value="UniProtKB-ARBA"/>
</dbReference>
<accession>A0A4V1BZQ7</accession>
<reference evidence="1 2" key="1">
    <citation type="submission" date="2019-03" db="EMBL/GenBank/DDBJ databases">
        <title>Efficiently degradation of phenoxyalkanoic acid herbicides by Cupriavidus oxalaticus strain X32.</title>
        <authorList>
            <person name="Sheng X."/>
        </authorList>
    </citation>
    <scope>NUCLEOTIDE SEQUENCE [LARGE SCALE GENOMIC DNA]</scope>
    <source>
        <strain evidence="1 2">X32</strain>
        <plasmid evidence="1 2">unnamed3</plasmid>
    </source>
</reference>
<dbReference type="SUPFAM" id="SSF52266">
    <property type="entry name" value="SGNH hydrolase"/>
    <property type="match status" value="1"/>
</dbReference>
<dbReference type="OrthoDB" id="1062066at2"/>
<dbReference type="AlphaFoldDB" id="A0A4V1BZQ7"/>
<protein>
    <recommendedName>
        <fullName evidence="3">Sialate O-acetylesterase domain-containing protein</fullName>
    </recommendedName>
</protein>